<dbReference type="Gene3D" id="2.40.160.50">
    <property type="entry name" value="membrane protein fhac: a member of the omp85/tpsb transporter family"/>
    <property type="match status" value="1"/>
</dbReference>
<protein>
    <submittedName>
        <fullName evidence="6">BamA/TamA family outer membrane protein</fullName>
    </submittedName>
</protein>
<dbReference type="InterPro" id="IPR034746">
    <property type="entry name" value="POTRA"/>
</dbReference>
<keyword evidence="2" id="KW-0812">Transmembrane</keyword>
<reference evidence="6 7" key="1">
    <citation type="submission" date="2020-08" db="EMBL/GenBank/DDBJ databases">
        <title>Genome sequence of Sphingomonas sediminicola KACC 15039T.</title>
        <authorList>
            <person name="Hyun D.-W."/>
            <person name="Bae J.-W."/>
        </authorList>
    </citation>
    <scope>NUCLEOTIDE SEQUENCE [LARGE SCALE GENOMIC DNA]</scope>
    <source>
        <strain evidence="6 7">KACC 15039</strain>
    </source>
</reference>
<feature type="domain" description="POTRA" evidence="5">
    <location>
        <begin position="256"/>
        <end position="329"/>
    </location>
</feature>
<comment type="subcellular location">
    <subcellularLocation>
        <location evidence="1">Membrane</location>
    </subcellularLocation>
</comment>
<dbReference type="InterPro" id="IPR000184">
    <property type="entry name" value="Bac_surfAg_D15"/>
</dbReference>
<evidence type="ECO:0000313" key="7">
    <source>
        <dbReference type="Proteomes" id="UP000516105"/>
    </source>
</evidence>
<evidence type="ECO:0000313" key="6">
    <source>
        <dbReference type="EMBL" id="QNP44815.1"/>
    </source>
</evidence>
<proteinExistence type="predicted"/>
<name>A0ABX6T4V3_9SPHN</name>
<accession>A0ABX6T4V3</accession>
<evidence type="ECO:0000256" key="3">
    <source>
        <dbReference type="ARBA" id="ARBA00023136"/>
    </source>
</evidence>
<evidence type="ECO:0000259" key="5">
    <source>
        <dbReference type="PROSITE" id="PS51779"/>
    </source>
</evidence>
<dbReference type="PROSITE" id="PS51779">
    <property type="entry name" value="POTRA"/>
    <property type="match status" value="1"/>
</dbReference>
<dbReference type="PANTHER" id="PTHR12815:SF42">
    <property type="entry name" value="BACTERIAL SURFACE ANTIGEN (D15) DOMAIN-CONTAINING PROTEIN"/>
    <property type="match status" value="1"/>
</dbReference>
<dbReference type="Pfam" id="PF01103">
    <property type="entry name" value="Omp85"/>
    <property type="match status" value="1"/>
</dbReference>
<dbReference type="InterPro" id="IPR039910">
    <property type="entry name" value="D15-like"/>
</dbReference>
<feature type="chain" id="PRO_5046680123" evidence="4">
    <location>
        <begin position="29"/>
        <end position="658"/>
    </location>
</feature>
<sequence>MRSRARVGVVLRLSCATAMLASPLAVWAQTPGSAELDPTAPLDPMPDIGVEWPNMNAPDATVPAADGAETPAPAVTIDAAEERRYSVIIEGLQGIEDEPVLAKSFDEQSALREGRGEAANAAQIDRRSRADGELLEELLRSRGYYDAVVEPRIEPMQQTLQVVLAAEPGRQYRFQSVELPGLEAAGSEAAALRKAFAVQTGDPVIAQNVIDAGTALQVALGEEGFALAEVGEQQVEVDHQTHTASLILPVQPGPVAHFGQISVSGNPPFSPKHIQIIARFDPGDPFKRSKVNDLRRALIATGLVASAEVRVVPSPDRQTVNVDVHLEPAPTRTVAGELGYGTGEGVRAEASWQHRNFVNPEGALTLRGVAGTNEQLVSAEFRRSNFMRRDQVLDLLAVASNVDRDAYRAKTLQLSALIERQSNIIWRKKWTWSYGADLIATDERGIFEDLGNKETRTFLIAAAPVSLRYDGSNDLLDPTTGFRLGGRISPEISARGGKFTYGRIQIDASAYHPVSDSVVVAGRVRLGTIVGAKSSDIAPSRRFYSGGGGSVRGYGYQQLGPRDDFGDPIGGRGLAEFALEARVRLKAFGGNFGIVPFLDGGTLTSDVTPDFRKWQLGAGIGVRYYSSFGPIRVDVGTPLNPRSGDAPVAVVVSLGQAF</sequence>
<keyword evidence="3" id="KW-0472">Membrane</keyword>
<dbReference type="InterPro" id="IPR010827">
    <property type="entry name" value="BamA/TamA_POTRA"/>
</dbReference>
<gene>
    <name evidence="6" type="ORF">H9L14_08570</name>
</gene>
<keyword evidence="2" id="KW-1134">Transmembrane beta strand</keyword>
<keyword evidence="4" id="KW-0732">Signal</keyword>
<dbReference type="PANTHER" id="PTHR12815">
    <property type="entry name" value="SORTING AND ASSEMBLY MACHINERY SAMM50 PROTEIN FAMILY MEMBER"/>
    <property type="match status" value="1"/>
</dbReference>
<keyword evidence="7" id="KW-1185">Reference proteome</keyword>
<dbReference type="Gene3D" id="3.10.20.310">
    <property type="entry name" value="membrane protein fhac"/>
    <property type="match status" value="2"/>
</dbReference>
<dbReference type="EMBL" id="CP060782">
    <property type="protein sequence ID" value="QNP44815.1"/>
    <property type="molecule type" value="Genomic_DNA"/>
</dbReference>
<evidence type="ECO:0000256" key="1">
    <source>
        <dbReference type="ARBA" id="ARBA00004370"/>
    </source>
</evidence>
<dbReference type="Pfam" id="PF07244">
    <property type="entry name" value="POTRA"/>
    <property type="match status" value="2"/>
</dbReference>
<organism evidence="6 7">
    <name type="scientific">Sphingomonas sediminicola</name>
    <dbReference type="NCBI Taxonomy" id="386874"/>
    <lineage>
        <taxon>Bacteria</taxon>
        <taxon>Pseudomonadati</taxon>
        <taxon>Pseudomonadota</taxon>
        <taxon>Alphaproteobacteria</taxon>
        <taxon>Sphingomonadales</taxon>
        <taxon>Sphingomonadaceae</taxon>
        <taxon>Sphingomonas</taxon>
    </lineage>
</organism>
<feature type="signal peptide" evidence="4">
    <location>
        <begin position="1"/>
        <end position="28"/>
    </location>
</feature>
<dbReference type="Proteomes" id="UP000516105">
    <property type="component" value="Chromosome"/>
</dbReference>
<evidence type="ECO:0000256" key="2">
    <source>
        <dbReference type="ARBA" id="ARBA00022452"/>
    </source>
</evidence>
<evidence type="ECO:0000256" key="4">
    <source>
        <dbReference type="SAM" id="SignalP"/>
    </source>
</evidence>